<name>A0AC58TQ64_TOBAC</name>
<gene>
    <name evidence="2" type="primary">LOC142176160</name>
</gene>
<evidence type="ECO:0000313" key="1">
    <source>
        <dbReference type="Proteomes" id="UP000790787"/>
    </source>
</evidence>
<protein>
    <submittedName>
        <fullName evidence="2">Uncharacterized protein LOC142176160</fullName>
    </submittedName>
</protein>
<evidence type="ECO:0000313" key="2">
    <source>
        <dbReference type="RefSeq" id="XP_075099345.1"/>
    </source>
</evidence>
<reference evidence="1" key="1">
    <citation type="journal article" date="2014" name="Nat. Commun.">
        <title>The tobacco genome sequence and its comparison with those of tomato and potato.</title>
        <authorList>
            <person name="Sierro N."/>
            <person name="Battey J.N."/>
            <person name="Ouadi S."/>
            <person name="Bakaher N."/>
            <person name="Bovet L."/>
            <person name="Willig A."/>
            <person name="Goepfert S."/>
            <person name="Peitsch M.C."/>
            <person name="Ivanov N.V."/>
        </authorList>
    </citation>
    <scope>NUCLEOTIDE SEQUENCE [LARGE SCALE GENOMIC DNA]</scope>
</reference>
<keyword evidence="1" id="KW-1185">Reference proteome</keyword>
<dbReference type="Proteomes" id="UP000790787">
    <property type="component" value="Chromosome 22"/>
</dbReference>
<organism evidence="1 2">
    <name type="scientific">Nicotiana tabacum</name>
    <name type="common">Common tobacco</name>
    <dbReference type="NCBI Taxonomy" id="4097"/>
    <lineage>
        <taxon>Eukaryota</taxon>
        <taxon>Viridiplantae</taxon>
        <taxon>Streptophyta</taxon>
        <taxon>Embryophyta</taxon>
        <taxon>Tracheophyta</taxon>
        <taxon>Spermatophyta</taxon>
        <taxon>Magnoliopsida</taxon>
        <taxon>eudicotyledons</taxon>
        <taxon>Gunneridae</taxon>
        <taxon>Pentapetalae</taxon>
        <taxon>asterids</taxon>
        <taxon>lamiids</taxon>
        <taxon>Solanales</taxon>
        <taxon>Solanaceae</taxon>
        <taxon>Nicotianoideae</taxon>
        <taxon>Nicotianeae</taxon>
        <taxon>Nicotiana</taxon>
    </lineage>
</organism>
<sequence>MRLALQGESKLGFVDRSGIKSMYRSELAWEKCNAIVLSLIGSTISNELVPSIVYASNEKKVLADFQERFESRPSVELLKNIHLLQFLMGLNKSYGSIRSNVLAKRHVITVNEAYTIVTQEESQRTLGVTDTLKDSLTIMVGKDHELKPKRPRLICDYCGYKGHLNTHRISK</sequence>
<proteinExistence type="predicted"/>
<dbReference type="RefSeq" id="XP_075099345.1">
    <property type="nucleotide sequence ID" value="XM_075243244.1"/>
</dbReference>
<accession>A0AC58TQ64</accession>
<reference evidence="2" key="2">
    <citation type="submission" date="2025-08" db="UniProtKB">
        <authorList>
            <consortium name="RefSeq"/>
        </authorList>
    </citation>
    <scope>IDENTIFICATION</scope>
    <source>
        <tissue evidence="2">Leaf</tissue>
    </source>
</reference>